<dbReference type="InterPro" id="IPR003737">
    <property type="entry name" value="GlcNAc_PI_deacetylase-related"/>
</dbReference>
<dbReference type="PANTHER" id="PTHR12993:SF29">
    <property type="entry name" value="BLR3841 PROTEIN"/>
    <property type="match status" value="1"/>
</dbReference>
<keyword evidence="2" id="KW-1185">Reference proteome</keyword>
<evidence type="ECO:0008006" key="3">
    <source>
        <dbReference type="Google" id="ProtNLM"/>
    </source>
</evidence>
<organism evidence="1 2">
    <name type="scientific">Tistrella bauzanensis</name>
    <dbReference type="NCBI Taxonomy" id="657419"/>
    <lineage>
        <taxon>Bacteria</taxon>
        <taxon>Pseudomonadati</taxon>
        <taxon>Pseudomonadota</taxon>
        <taxon>Alphaproteobacteria</taxon>
        <taxon>Geminicoccales</taxon>
        <taxon>Geminicoccaceae</taxon>
        <taxon>Tistrella</taxon>
    </lineage>
</organism>
<dbReference type="EMBL" id="BMDZ01000008">
    <property type="protein sequence ID" value="GGB31486.1"/>
    <property type="molecule type" value="Genomic_DNA"/>
</dbReference>
<name>A0ABQ1IC96_9PROT</name>
<evidence type="ECO:0000313" key="2">
    <source>
        <dbReference type="Proteomes" id="UP000603352"/>
    </source>
</evidence>
<dbReference type="Pfam" id="PF02585">
    <property type="entry name" value="PIG-L"/>
    <property type="match status" value="1"/>
</dbReference>
<sequence>MVTARSTDSGVTPFAQGHLLRAAPAAPMIHIDRLTDGGPVLVLTPHPDDESLGCGAAIAAASRRGVAVTVAVVTDGRGSHPDAPGFPPERLVALRLRELRKAVATLTGSRLRAPARVVALGERDQGIPLGDAAAQALHDRIGVLIDQTGARAVWTTWAGDPHIDHQRVAAIARRLAAARPGLRLWQFPVWGRFTETVPGPHDRLYRFHTTALRRVKARAVMCHRSQMTRLITGDPQGFVMDAATRHHFIDTPELFIGTRFIGSRP</sequence>
<dbReference type="PANTHER" id="PTHR12993">
    <property type="entry name" value="N-ACETYLGLUCOSAMINYL-PHOSPHATIDYLINOSITOL DE-N-ACETYLASE-RELATED"/>
    <property type="match status" value="1"/>
</dbReference>
<proteinExistence type="predicted"/>
<comment type="caution">
    <text evidence="1">The sequence shown here is derived from an EMBL/GenBank/DDBJ whole genome shotgun (WGS) entry which is preliminary data.</text>
</comment>
<accession>A0ABQ1IC96</accession>
<dbReference type="InterPro" id="IPR024078">
    <property type="entry name" value="LmbE-like_dom_sf"/>
</dbReference>
<protein>
    <recommendedName>
        <fullName evidence="3">PIG-L family deacetylase</fullName>
    </recommendedName>
</protein>
<evidence type="ECO:0000313" key="1">
    <source>
        <dbReference type="EMBL" id="GGB31486.1"/>
    </source>
</evidence>
<reference evidence="2" key="1">
    <citation type="journal article" date="2019" name="Int. J. Syst. Evol. Microbiol.">
        <title>The Global Catalogue of Microorganisms (GCM) 10K type strain sequencing project: providing services to taxonomists for standard genome sequencing and annotation.</title>
        <authorList>
            <consortium name="The Broad Institute Genomics Platform"/>
            <consortium name="The Broad Institute Genome Sequencing Center for Infectious Disease"/>
            <person name="Wu L."/>
            <person name="Ma J."/>
        </authorList>
    </citation>
    <scope>NUCLEOTIDE SEQUENCE [LARGE SCALE GENOMIC DNA]</scope>
    <source>
        <strain evidence="2">CGMCC 1.10188</strain>
    </source>
</reference>
<dbReference type="SUPFAM" id="SSF102588">
    <property type="entry name" value="LmbE-like"/>
    <property type="match status" value="1"/>
</dbReference>
<gene>
    <name evidence="1" type="ORF">GCM10011505_11170</name>
</gene>
<dbReference type="Proteomes" id="UP000603352">
    <property type="component" value="Unassembled WGS sequence"/>
</dbReference>
<dbReference type="Gene3D" id="3.40.50.10320">
    <property type="entry name" value="LmbE-like"/>
    <property type="match status" value="1"/>
</dbReference>